<evidence type="ECO:0000256" key="1">
    <source>
        <dbReference type="SAM" id="SignalP"/>
    </source>
</evidence>
<keyword evidence="1" id="KW-0732">Signal</keyword>
<feature type="chain" id="PRO_5020518269" evidence="1">
    <location>
        <begin position="25"/>
        <end position="326"/>
    </location>
</feature>
<keyword evidence="5" id="KW-1185">Reference proteome</keyword>
<dbReference type="GO" id="GO:0005576">
    <property type="term" value="C:extracellular region"/>
    <property type="evidence" value="ECO:0007669"/>
    <property type="project" value="TreeGrafter"/>
</dbReference>
<dbReference type="PANTHER" id="PTHR37549:SF1">
    <property type="entry name" value="LIPOPROTEIN LPRI"/>
    <property type="match status" value="1"/>
</dbReference>
<protein>
    <submittedName>
        <fullName evidence="4">Uncharacterized protein DUF3298</fullName>
    </submittedName>
</protein>
<sequence>MAHKYGLLTISILFVCLVPSIAPAASFDCGKARTPFEKTVCADPKLSAQDMAMAQRYNTALPLLSAPGQAILRTGQKQWLKTVQVLCLDNKRKEGSTACLQRQYADRLSDLRSAAVSMGPFVFSRDDHYASMGKQALTGIPLEQHTGLPRIDHPLSPLAEQWNAAMVQWAADARTSWCFGDAETSAEQFVNFTVESATSDFINVKMRHYEQCGGGAGSEDTHNLSYWLKPGLPRLKAADLFKPDSGWEAFLSKRATQALGTDDAIVFNDGINKGISDPAAWSFTKPGLLISFNPGEAGAMASGILEVTLSWSDLHPFLSPNAPIPR</sequence>
<dbReference type="Pfam" id="PF11738">
    <property type="entry name" value="DUF3298"/>
    <property type="match status" value="1"/>
</dbReference>
<reference evidence="4 5" key="1">
    <citation type="submission" date="2019-03" db="EMBL/GenBank/DDBJ databases">
        <title>Genomic Encyclopedia of Type Strains, Phase IV (KMG-IV): sequencing the most valuable type-strain genomes for metagenomic binning, comparative biology and taxonomic classification.</title>
        <authorList>
            <person name="Goeker M."/>
        </authorList>
    </citation>
    <scope>NUCLEOTIDE SEQUENCE [LARGE SCALE GENOMIC DNA]</scope>
    <source>
        <strain evidence="4 5">DSM 24591</strain>
    </source>
</reference>
<feature type="signal peptide" evidence="1">
    <location>
        <begin position="1"/>
        <end position="24"/>
    </location>
</feature>
<dbReference type="EMBL" id="SMAJ01000008">
    <property type="protein sequence ID" value="TCT06376.1"/>
    <property type="molecule type" value="Genomic_DNA"/>
</dbReference>
<evidence type="ECO:0000259" key="3">
    <source>
        <dbReference type="Pfam" id="PF11738"/>
    </source>
</evidence>
<dbReference type="AlphaFoldDB" id="A0A4R3M162"/>
<dbReference type="RefSeq" id="WP_132582938.1">
    <property type="nucleotide sequence ID" value="NZ_SMAJ01000008.1"/>
</dbReference>
<dbReference type="PANTHER" id="PTHR37549">
    <property type="entry name" value="LIPOPROTEIN LPRI"/>
    <property type="match status" value="1"/>
</dbReference>
<dbReference type="Gene3D" id="3.90.640.20">
    <property type="entry name" value="Heat-shock cognate protein, ATPase"/>
    <property type="match status" value="1"/>
</dbReference>
<evidence type="ECO:0000313" key="5">
    <source>
        <dbReference type="Proteomes" id="UP000295525"/>
    </source>
</evidence>
<feature type="domain" description="Lysozyme inhibitor LprI-like N-terminal" evidence="2">
    <location>
        <begin position="36"/>
        <end position="111"/>
    </location>
</feature>
<dbReference type="Pfam" id="PF07007">
    <property type="entry name" value="LprI"/>
    <property type="match status" value="1"/>
</dbReference>
<comment type="caution">
    <text evidence="4">The sequence shown here is derived from an EMBL/GenBank/DDBJ whole genome shotgun (WGS) entry which is preliminary data.</text>
</comment>
<name>A0A4R3M162_9BURK</name>
<proteinExistence type="predicted"/>
<dbReference type="Gene3D" id="1.20.1270.180">
    <property type="match status" value="1"/>
</dbReference>
<evidence type="ECO:0000259" key="2">
    <source>
        <dbReference type="Pfam" id="PF07007"/>
    </source>
</evidence>
<dbReference type="OrthoDB" id="8650075at2"/>
<accession>A0A4R3M162</accession>
<gene>
    <name evidence="4" type="ORF">EDC26_108112</name>
</gene>
<dbReference type="InterPro" id="IPR009739">
    <property type="entry name" value="LprI-like_N"/>
</dbReference>
<organism evidence="4 5">
    <name type="scientific">Paralcaligenes ureilyticus</name>
    <dbReference type="NCBI Taxonomy" id="627131"/>
    <lineage>
        <taxon>Bacteria</taxon>
        <taxon>Pseudomonadati</taxon>
        <taxon>Pseudomonadota</taxon>
        <taxon>Betaproteobacteria</taxon>
        <taxon>Burkholderiales</taxon>
        <taxon>Alcaligenaceae</taxon>
        <taxon>Paralcaligenes</taxon>
    </lineage>
</organism>
<dbReference type="Proteomes" id="UP000295525">
    <property type="component" value="Unassembled WGS sequence"/>
</dbReference>
<dbReference type="InterPro" id="IPR037126">
    <property type="entry name" value="PdaC/RsiV-like_sf"/>
</dbReference>
<dbReference type="InterPro" id="IPR021729">
    <property type="entry name" value="DUF3298"/>
</dbReference>
<dbReference type="InterPro" id="IPR052755">
    <property type="entry name" value="Lysozyme_Inhibitor_LprI"/>
</dbReference>
<evidence type="ECO:0000313" key="4">
    <source>
        <dbReference type="EMBL" id="TCT06376.1"/>
    </source>
</evidence>
<feature type="domain" description="DUF3298" evidence="3">
    <location>
        <begin position="238"/>
        <end position="312"/>
    </location>
</feature>